<dbReference type="EMBL" id="SRRT01000006">
    <property type="protein sequence ID" value="TGN74869.1"/>
    <property type="molecule type" value="Genomic_DNA"/>
</dbReference>
<name>A0A4Z1D031_9ACTN</name>
<comment type="caution">
    <text evidence="1">The sequence shown here is derived from an EMBL/GenBank/DDBJ whole genome shotgun (WGS) entry which is preliminary data.</text>
</comment>
<dbReference type="RefSeq" id="WP_135787428.1">
    <property type="nucleotide sequence ID" value="NZ_SRRT01000006.1"/>
</dbReference>
<dbReference type="GeneID" id="95450297"/>
<sequence>MATIQSAAEIASLLEGLNGKKIAALQVLGVNSLKSISPLPDALVGEAVAEVDVAERIITMHTAGHRISFDLQRTGRVVMLESAEPYQHVAGVSRPTVRLLTADGSGVDLTEPAKTKRITVTIVTRSE</sequence>
<dbReference type="AlphaFoldDB" id="A0A4Z1D031"/>
<reference evidence="1 2" key="1">
    <citation type="submission" date="2019-04" db="EMBL/GenBank/DDBJ databases">
        <title>Streptomyces sp. nov. Bv016 isolated from bark of Buahinia variegata.</title>
        <authorList>
            <person name="Kanchanasin P."/>
            <person name="Tanasupawat S."/>
            <person name="Yuki M."/>
            <person name="Kudo T."/>
        </authorList>
    </citation>
    <scope>NUCLEOTIDE SEQUENCE [LARGE SCALE GENOMIC DNA]</scope>
    <source>
        <strain evidence="1 2">Bv016</strain>
    </source>
</reference>
<proteinExistence type="predicted"/>
<evidence type="ECO:0000313" key="1">
    <source>
        <dbReference type="EMBL" id="TGN74869.1"/>
    </source>
</evidence>
<gene>
    <name evidence="1" type="ORF">E5083_22190</name>
</gene>
<evidence type="ECO:0000313" key="2">
    <source>
        <dbReference type="Proteomes" id="UP000298159"/>
    </source>
</evidence>
<keyword evidence="2" id="KW-1185">Reference proteome</keyword>
<accession>A0A4Z1D031</accession>
<protein>
    <submittedName>
        <fullName evidence="1">Uncharacterized protein</fullName>
    </submittedName>
</protein>
<organism evidence="1 2">
    <name type="scientific">Streptomyces bauhiniae</name>
    <dbReference type="NCBI Taxonomy" id="2340725"/>
    <lineage>
        <taxon>Bacteria</taxon>
        <taxon>Bacillati</taxon>
        <taxon>Actinomycetota</taxon>
        <taxon>Actinomycetes</taxon>
        <taxon>Kitasatosporales</taxon>
        <taxon>Streptomycetaceae</taxon>
        <taxon>Streptomyces</taxon>
    </lineage>
</organism>
<dbReference type="Proteomes" id="UP000298159">
    <property type="component" value="Unassembled WGS sequence"/>
</dbReference>